<name>A0ABS7PDK0_9SPHN</name>
<accession>A0ABS7PDK0</accession>
<keyword evidence="8" id="KW-1185">Reference proteome</keyword>
<sequence>MDTARGFSDDRARPSLPVLGGIVLLHAAIFYGLIRAFAPDLIPLDQEAGFAAFDLTQPRPSPSPTPTQTAAAAQAAGPPEDAAGAQGDPGERAKPREVAAPQPPIPLPSRNPAPRAASTGDANRSGAADAGEGTGASGEGSGTGAGGTGQGGGGGGAVTEPVLTRWISDVSAFGIPPGGRAARVGTRTIVALEVSAQGRVTGCRVTRSSGFPETDAKVCELSATQIRFEPARDAAGNPVPSRFLYQQSYFERRGN</sequence>
<evidence type="ECO:0000256" key="5">
    <source>
        <dbReference type="SAM" id="MobiDB-lite"/>
    </source>
</evidence>
<evidence type="ECO:0000313" key="7">
    <source>
        <dbReference type="EMBL" id="MBY8337156.1"/>
    </source>
</evidence>
<evidence type="ECO:0000256" key="2">
    <source>
        <dbReference type="ARBA" id="ARBA00022692"/>
    </source>
</evidence>
<dbReference type="EMBL" id="JAHWXP010000002">
    <property type="protein sequence ID" value="MBY8337156.1"/>
    <property type="molecule type" value="Genomic_DNA"/>
</dbReference>
<protein>
    <submittedName>
        <fullName evidence="7">TonB family protein</fullName>
    </submittedName>
</protein>
<comment type="subcellular location">
    <subcellularLocation>
        <location evidence="1">Membrane</location>
        <topology evidence="1">Single-pass membrane protein</topology>
    </subcellularLocation>
</comment>
<dbReference type="InterPro" id="IPR006260">
    <property type="entry name" value="TonB/TolA_C"/>
</dbReference>
<dbReference type="NCBIfam" id="TIGR01352">
    <property type="entry name" value="tonB_Cterm"/>
    <property type="match status" value="1"/>
</dbReference>
<evidence type="ECO:0000256" key="1">
    <source>
        <dbReference type="ARBA" id="ARBA00004167"/>
    </source>
</evidence>
<reference evidence="7 8" key="1">
    <citation type="submission" date="2021-07" db="EMBL/GenBank/DDBJ databases">
        <title>Alteriqipengyuania abyssalis NZ-12B nov, sp.nov isolated from deep sea sponge in pacific ocean.</title>
        <authorList>
            <person name="Tareen S."/>
            <person name="Wink J."/>
        </authorList>
    </citation>
    <scope>NUCLEOTIDE SEQUENCE [LARGE SCALE GENOMIC DNA]</scope>
    <source>
        <strain evidence="7 8">NZ-12B</strain>
    </source>
</reference>
<evidence type="ECO:0000313" key="8">
    <source>
        <dbReference type="Proteomes" id="UP000759298"/>
    </source>
</evidence>
<feature type="compositionally biased region" description="Pro residues" evidence="5">
    <location>
        <begin position="101"/>
        <end position="111"/>
    </location>
</feature>
<keyword evidence="4 6" id="KW-0472">Membrane</keyword>
<comment type="caution">
    <text evidence="7">The sequence shown here is derived from an EMBL/GenBank/DDBJ whole genome shotgun (WGS) entry which is preliminary data.</text>
</comment>
<keyword evidence="3 6" id="KW-1133">Transmembrane helix</keyword>
<evidence type="ECO:0000256" key="6">
    <source>
        <dbReference type="SAM" id="Phobius"/>
    </source>
</evidence>
<gene>
    <name evidence="7" type="ORF">KYN89_08840</name>
</gene>
<dbReference type="SUPFAM" id="SSF74653">
    <property type="entry name" value="TolA/TonB C-terminal domain"/>
    <property type="match status" value="1"/>
</dbReference>
<feature type="compositionally biased region" description="Gly residues" evidence="5">
    <location>
        <begin position="132"/>
        <end position="157"/>
    </location>
</feature>
<evidence type="ECO:0000256" key="4">
    <source>
        <dbReference type="ARBA" id="ARBA00023136"/>
    </source>
</evidence>
<keyword evidence="2 6" id="KW-0812">Transmembrane</keyword>
<organism evidence="7 8">
    <name type="scientific">Alteriqipengyuania abyssalis</name>
    <dbReference type="NCBI Taxonomy" id="2860200"/>
    <lineage>
        <taxon>Bacteria</taxon>
        <taxon>Pseudomonadati</taxon>
        <taxon>Pseudomonadota</taxon>
        <taxon>Alphaproteobacteria</taxon>
        <taxon>Sphingomonadales</taxon>
        <taxon>Erythrobacteraceae</taxon>
        <taxon>Alteriqipengyuania</taxon>
    </lineage>
</organism>
<proteinExistence type="predicted"/>
<evidence type="ECO:0000256" key="3">
    <source>
        <dbReference type="ARBA" id="ARBA00022989"/>
    </source>
</evidence>
<dbReference type="Gene3D" id="3.30.1150.10">
    <property type="match status" value="1"/>
</dbReference>
<feature type="transmembrane region" description="Helical" evidence="6">
    <location>
        <begin position="15"/>
        <end position="34"/>
    </location>
</feature>
<dbReference type="Proteomes" id="UP000759298">
    <property type="component" value="Unassembled WGS sequence"/>
</dbReference>
<feature type="compositionally biased region" description="Low complexity" evidence="5">
    <location>
        <begin position="66"/>
        <end position="88"/>
    </location>
</feature>
<dbReference type="RefSeq" id="WP_222824713.1">
    <property type="nucleotide sequence ID" value="NZ_JAHWXP010000002.1"/>
</dbReference>
<feature type="region of interest" description="Disordered" evidence="5">
    <location>
        <begin position="54"/>
        <end position="159"/>
    </location>
</feature>